<keyword evidence="2" id="KW-0255">Endonuclease</keyword>
<dbReference type="InterPro" id="IPR000305">
    <property type="entry name" value="GIY-YIG_endonuc"/>
</dbReference>
<proteinExistence type="predicted"/>
<dbReference type="EMBL" id="MN881998">
    <property type="protein sequence ID" value="QOE17414.1"/>
    <property type="molecule type" value="Genomic_DNA"/>
</dbReference>
<evidence type="ECO:0000313" key="2">
    <source>
        <dbReference type="EMBL" id="QOE17414.1"/>
    </source>
</evidence>
<dbReference type="SUPFAM" id="SSF82771">
    <property type="entry name" value="GIY-YIG endonuclease"/>
    <property type="match status" value="1"/>
</dbReference>
<dbReference type="GO" id="GO:0004519">
    <property type="term" value="F:endonuclease activity"/>
    <property type="evidence" value="ECO:0007669"/>
    <property type="project" value="UniProtKB-KW"/>
</dbReference>
<dbReference type="Pfam" id="PF01541">
    <property type="entry name" value="GIY-YIG"/>
    <property type="match status" value="1"/>
</dbReference>
<dbReference type="GeneID" id="60235960"/>
<name>A0A7L8EZ70_MONLA</name>
<keyword evidence="2" id="KW-0496">Mitochondrion</keyword>
<dbReference type="SMART" id="SM00465">
    <property type="entry name" value="GIYc"/>
    <property type="match status" value="1"/>
</dbReference>
<dbReference type="RefSeq" id="YP_009945050.1">
    <property type="nucleotide sequence ID" value="NC_051483.1"/>
</dbReference>
<protein>
    <submittedName>
        <fullName evidence="2">GIY-YIG endonuclease</fullName>
    </submittedName>
</protein>
<feature type="domain" description="GIY-YIG" evidence="1">
    <location>
        <begin position="94"/>
        <end position="181"/>
    </location>
</feature>
<evidence type="ECO:0000259" key="1">
    <source>
        <dbReference type="PROSITE" id="PS50164"/>
    </source>
</evidence>
<reference evidence="2" key="1">
    <citation type="journal article" date="2020" name="Sci. Rep.">
        <title>First characterization of the complete mitochondrial genome of fungal plant-pathogen Monilinia laxa which represents the mobile intron rich structure.</title>
        <authorList>
            <person name="Yildiz G."/>
            <person name="Ozkilinc H."/>
        </authorList>
    </citation>
    <scope>NUCLEOTIDE SEQUENCE</scope>
</reference>
<dbReference type="InterPro" id="IPR003647">
    <property type="entry name" value="Intron_nuc_1_rpt"/>
</dbReference>
<dbReference type="SMART" id="SM00497">
    <property type="entry name" value="IENR1"/>
    <property type="match status" value="3"/>
</dbReference>
<dbReference type="PROSITE" id="PS50164">
    <property type="entry name" value="GIY_YIG"/>
    <property type="match status" value="1"/>
</dbReference>
<dbReference type="InterPro" id="IPR035901">
    <property type="entry name" value="GIY-YIG_endonuc_sf"/>
</dbReference>
<dbReference type="AlphaFoldDB" id="A0A7L8EZ70"/>
<keyword evidence="2" id="KW-0378">Hydrolase</keyword>
<sequence>MSYLGMVVIWSTNYWRQISTDNLSLLDSPKIFRSSSYNLSLRLQNLATMIPKRSYSTSSVFNTLSEVSNIDNNESIEFGSLEQACERIKFKYLGVSGVYKLTSKNDPCRFYIGSSINLARRMEEYNKLTKGLRNPHSASELEISKFSALDWSLEFIYITTPQTSLVFEQYAIIKFKPTINSHYKVIPRVNPQWGSLDNAILTTEKLLLLFSKGSEGYNRLVVFLQTFKTANHLKYTSEDTDNKYYCFLVFAYLVNSPDKDPIIYSSINRALKGLQISHSALLNHINNKYLYNSSLVLSFEPLLVDNLLEYKEKPAGDNQLRKHIVVYNQNNEVIIEFKSGREMANYFKIDGKVARAAIAQGEYQDFLLISREVSNRKPIYVFDNNSHELINELKSVTKALKYAKVNYYTLKSLIESGNSYDGKIYSYKDKL</sequence>
<geneLocation type="mitochondrion" evidence="2"/>
<keyword evidence="2" id="KW-0540">Nuclease</keyword>
<accession>A0A7L8EZ70</accession>
<organism evidence="2">
    <name type="scientific">Monilinia laxa</name>
    <name type="common">Brown rot fungus</name>
    <name type="synonym">Sclerotinia laxa</name>
    <dbReference type="NCBI Taxonomy" id="61186"/>
    <lineage>
        <taxon>Eukaryota</taxon>
        <taxon>Fungi</taxon>
        <taxon>Dikarya</taxon>
        <taxon>Ascomycota</taxon>
        <taxon>Pezizomycotina</taxon>
        <taxon>Leotiomycetes</taxon>
        <taxon>Helotiales</taxon>
        <taxon>Sclerotiniaceae</taxon>
        <taxon>Monilinia</taxon>
    </lineage>
</organism>
<gene>
    <name evidence="2" type="primary">cox1</name>
</gene>
<dbReference type="Gene3D" id="3.40.1440.10">
    <property type="entry name" value="GIY-YIG endonuclease"/>
    <property type="match status" value="1"/>
</dbReference>